<accession>A0A934JZR0</accession>
<evidence type="ECO:0000313" key="2">
    <source>
        <dbReference type="EMBL" id="MBJ7596309.1"/>
    </source>
</evidence>
<reference evidence="2 3" key="1">
    <citation type="submission" date="2020-10" db="EMBL/GenBank/DDBJ databases">
        <title>Ca. Dormibacterota MAGs.</title>
        <authorList>
            <person name="Montgomery K."/>
        </authorList>
    </citation>
    <scope>NUCLEOTIDE SEQUENCE [LARGE SCALE GENOMIC DNA]</scope>
    <source>
        <strain evidence="2">SC8812_S17_18</strain>
    </source>
</reference>
<dbReference type="CDD" id="cd00761">
    <property type="entry name" value="Glyco_tranf_GTA_type"/>
    <property type="match status" value="1"/>
</dbReference>
<evidence type="ECO:0000313" key="3">
    <source>
        <dbReference type="Proteomes" id="UP000606991"/>
    </source>
</evidence>
<organism evidence="2 3">
    <name type="scientific">Candidatus Aeolococcus gillhamiae</name>
    <dbReference type="NCBI Taxonomy" id="3127015"/>
    <lineage>
        <taxon>Bacteria</taxon>
        <taxon>Bacillati</taxon>
        <taxon>Candidatus Dormiibacterota</taxon>
        <taxon>Candidatus Dormibacteria</taxon>
        <taxon>Candidatus Aeolococcales</taxon>
        <taxon>Candidatus Aeolococcaceae</taxon>
        <taxon>Candidatus Aeolococcus</taxon>
    </lineage>
</organism>
<gene>
    <name evidence="2" type="ORF">JF886_15885</name>
</gene>
<proteinExistence type="predicted"/>
<comment type="caution">
    <text evidence="2">The sequence shown here is derived from an EMBL/GenBank/DDBJ whole genome shotgun (WGS) entry which is preliminary data.</text>
</comment>
<feature type="domain" description="Glycosyltransferase 2-like" evidence="1">
    <location>
        <begin position="10"/>
        <end position="134"/>
    </location>
</feature>
<dbReference type="InterPro" id="IPR001173">
    <property type="entry name" value="Glyco_trans_2-like"/>
</dbReference>
<protein>
    <submittedName>
        <fullName evidence="2">Glycosyltransferase family 2 protein</fullName>
    </submittedName>
</protein>
<dbReference type="InterPro" id="IPR050834">
    <property type="entry name" value="Glycosyltransf_2"/>
</dbReference>
<dbReference type="PANTHER" id="PTHR43685">
    <property type="entry name" value="GLYCOSYLTRANSFERASE"/>
    <property type="match status" value="1"/>
</dbReference>
<dbReference type="Pfam" id="PF00535">
    <property type="entry name" value="Glycos_transf_2"/>
    <property type="match status" value="1"/>
</dbReference>
<evidence type="ECO:0000259" key="1">
    <source>
        <dbReference type="Pfam" id="PF00535"/>
    </source>
</evidence>
<sequence length="310" mass="33997">MSVSAEVRFSVVIPVYRGRATVARAVASVDRQNPAPNEIVVIDNEPDSRLQEVLPATRSRLIVVPEPRRGAAAARNAGLRLAASPYVAFLDCDDSWDPGFLAAMERAIRRHPSAALYTGKAFVIRDDGSRRVPAARIDHRGFQKILIHNSITTSATVVLAEAAMSHGGFREGLRLAAGCEDWALWLALLRTQPGVTVPAAHATRFEDLDTLRMRGDATLYLDMLDVLRELFPPDTDDIPAAALAGMAMHRGTQALRGGDAGEARGHFLSALRLQPVQTRLWLWLALSWLPPQLARRIRSLRRRALGVASR</sequence>
<dbReference type="InterPro" id="IPR029044">
    <property type="entry name" value="Nucleotide-diphossugar_trans"/>
</dbReference>
<dbReference type="EMBL" id="JAEKNS010000156">
    <property type="protein sequence ID" value="MBJ7596309.1"/>
    <property type="molecule type" value="Genomic_DNA"/>
</dbReference>
<dbReference type="AlphaFoldDB" id="A0A934JZR0"/>
<dbReference type="Proteomes" id="UP000606991">
    <property type="component" value="Unassembled WGS sequence"/>
</dbReference>
<name>A0A934JZR0_9BACT</name>
<dbReference type="PANTHER" id="PTHR43685:SF2">
    <property type="entry name" value="GLYCOSYLTRANSFERASE 2-LIKE DOMAIN-CONTAINING PROTEIN"/>
    <property type="match status" value="1"/>
</dbReference>
<dbReference type="Gene3D" id="3.90.550.10">
    <property type="entry name" value="Spore Coat Polysaccharide Biosynthesis Protein SpsA, Chain A"/>
    <property type="match status" value="1"/>
</dbReference>
<dbReference type="SUPFAM" id="SSF53448">
    <property type="entry name" value="Nucleotide-diphospho-sugar transferases"/>
    <property type="match status" value="1"/>
</dbReference>